<dbReference type="Proteomes" id="UP000594943">
    <property type="component" value="Chromosome 1"/>
</dbReference>
<keyword evidence="1" id="KW-0472">Membrane</keyword>
<gene>
    <name evidence="2" type="ORF">I6G56_12905</name>
</gene>
<accession>A0A7T2U4N3</accession>
<sequence length="251" mass="25209">MIALLVAAEAALGWLAPTPSTGETPMPGGWMLSAMWTRLCGRTWGGSAASFVGMWITMMAAMMLPSFAPMLWRGGRSVRRLGLAGGARAGLRAASVAAGYGFVWAVAGLAVHALGAALAALELRMPALARAAPAAGGAIVLGAGALQFTAWKARHLACCRDAARCGGPSPASVGAAWRQGVRFGVRCCCCSAGLTTSLLVAGIMDWRAMAAVTAAIAVERLAPAGERAARMIGGGVAAMGAVMVARAAGLG</sequence>
<evidence type="ECO:0000256" key="1">
    <source>
        <dbReference type="SAM" id="Phobius"/>
    </source>
</evidence>
<keyword evidence="1" id="KW-0812">Transmembrane</keyword>
<dbReference type="AlphaFoldDB" id="A0A7T2U4N3"/>
<organism evidence="2 3">
    <name type="scientific">Burkholderia humptydooensis</name>
    <dbReference type="NCBI Taxonomy" id="430531"/>
    <lineage>
        <taxon>Bacteria</taxon>
        <taxon>Pseudomonadati</taxon>
        <taxon>Pseudomonadota</taxon>
        <taxon>Betaproteobacteria</taxon>
        <taxon>Burkholderiales</taxon>
        <taxon>Burkholderiaceae</taxon>
        <taxon>Burkholderia</taxon>
        <taxon>pseudomallei group</taxon>
    </lineage>
</organism>
<proteinExistence type="predicted"/>
<dbReference type="InterPro" id="IPR018688">
    <property type="entry name" value="PpoB2-like"/>
</dbReference>
<dbReference type="Pfam" id="PF09948">
    <property type="entry name" value="PpoB2"/>
    <property type="match status" value="1"/>
</dbReference>
<feature type="transmembrane region" description="Helical" evidence="1">
    <location>
        <begin position="93"/>
        <end position="121"/>
    </location>
</feature>
<name>A0A7T2U4N3_9BURK</name>
<keyword evidence="1" id="KW-1133">Transmembrane helix</keyword>
<dbReference type="KEGG" id="bhg:I6G56_12905"/>
<evidence type="ECO:0000313" key="2">
    <source>
        <dbReference type="EMBL" id="QPS45586.1"/>
    </source>
</evidence>
<evidence type="ECO:0000313" key="3">
    <source>
        <dbReference type="Proteomes" id="UP000594943"/>
    </source>
</evidence>
<protein>
    <submittedName>
        <fullName evidence="2">DUF2182 domain-containing protein</fullName>
    </submittedName>
</protein>
<feature type="transmembrane region" description="Helical" evidence="1">
    <location>
        <begin position="46"/>
        <end position="72"/>
    </location>
</feature>
<feature type="transmembrane region" description="Helical" evidence="1">
    <location>
        <begin position="127"/>
        <end position="146"/>
    </location>
</feature>
<dbReference type="EMBL" id="CP065686">
    <property type="protein sequence ID" value="QPS45586.1"/>
    <property type="molecule type" value="Genomic_DNA"/>
</dbReference>
<reference evidence="2 3" key="1">
    <citation type="submission" date="2020-12" db="EMBL/GenBank/DDBJ databases">
        <title>FDA dAtabase for Regulatory Grade micrObial Sequences (FDA-ARGOS): Supporting development and validation of Infectious Disease Dx tests.</title>
        <authorList>
            <person name="Nelson B."/>
            <person name="Plummer A."/>
            <person name="Tallon L."/>
            <person name="Sadzewicz L."/>
            <person name="Zhao X."/>
            <person name="Boylan J."/>
            <person name="Ott S."/>
            <person name="Bowen H."/>
            <person name="Vavikolanu K."/>
            <person name="Mehta A."/>
            <person name="Aluvathingal J."/>
            <person name="Nadendla S."/>
            <person name="Myers T."/>
            <person name="Yan Y."/>
            <person name="Sichtig H."/>
        </authorList>
    </citation>
    <scope>NUCLEOTIDE SEQUENCE [LARGE SCALE GENOMIC DNA]</scope>
    <source>
        <strain evidence="2 3">FDAARGOS_899</strain>
    </source>
</reference>